<reference evidence="2" key="1">
    <citation type="submission" date="2020-10" db="EMBL/GenBank/DDBJ databases">
        <authorList>
            <person name="Castelo-Branco R."/>
            <person name="Eusebio N."/>
            <person name="Adriana R."/>
            <person name="Vieira A."/>
            <person name="Brugerolle De Fraissinette N."/>
            <person name="Rezende De Castro R."/>
            <person name="Schneider M.P."/>
            <person name="Vasconcelos V."/>
            <person name="Leao P.N."/>
        </authorList>
    </citation>
    <scope>NUCLEOTIDE SEQUENCE</scope>
    <source>
        <strain evidence="2">LEGE 07310</strain>
    </source>
</reference>
<evidence type="ECO:0000256" key="1">
    <source>
        <dbReference type="SAM" id="Phobius"/>
    </source>
</evidence>
<proteinExistence type="predicted"/>
<feature type="transmembrane region" description="Helical" evidence="1">
    <location>
        <begin position="90"/>
        <end position="110"/>
    </location>
</feature>
<accession>A0A8J7DF41</accession>
<sequence length="116" mass="12277">MDWLITLLITWIVITISFVIITVLPLGVESDSLGKTATAAAVFGLLNGLAGWFINSLLLNVLTLGLGFLIGNAILFGLTALLVRGFRLRWGIISALIGGLALAIINSILFKVLAIS</sequence>
<comment type="caution">
    <text evidence="2">The sequence shown here is derived from an EMBL/GenBank/DDBJ whole genome shotgun (WGS) entry which is preliminary data.</text>
</comment>
<name>A0A8J7DF41_9CYAN</name>
<evidence type="ECO:0000313" key="2">
    <source>
        <dbReference type="EMBL" id="MBE9080393.1"/>
    </source>
</evidence>
<feature type="transmembrane region" description="Helical" evidence="1">
    <location>
        <begin position="6"/>
        <end position="24"/>
    </location>
</feature>
<dbReference type="InterPro" id="IPR007165">
    <property type="entry name" value="Phage_holin_4_2"/>
</dbReference>
<dbReference type="Proteomes" id="UP000636505">
    <property type="component" value="Unassembled WGS sequence"/>
</dbReference>
<dbReference type="RefSeq" id="WP_193912285.1">
    <property type="nucleotide sequence ID" value="NZ_JADEXG010000110.1"/>
</dbReference>
<organism evidence="2 3">
    <name type="scientific">Vasconcelosia minhoensis LEGE 07310</name>
    <dbReference type="NCBI Taxonomy" id="915328"/>
    <lineage>
        <taxon>Bacteria</taxon>
        <taxon>Bacillati</taxon>
        <taxon>Cyanobacteriota</taxon>
        <taxon>Cyanophyceae</taxon>
        <taxon>Nodosilineales</taxon>
        <taxon>Cymatolegaceae</taxon>
        <taxon>Vasconcelosia</taxon>
        <taxon>Vasconcelosia minhoensis</taxon>
    </lineage>
</organism>
<gene>
    <name evidence="2" type="ORF">IQ241_24410</name>
</gene>
<keyword evidence="3" id="KW-1185">Reference proteome</keyword>
<dbReference type="EMBL" id="JADEXG010000110">
    <property type="protein sequence ID" value="MBE9080393.1"/>
    <property type="molecule type" value="Genomic_DNA"/>
</dbReference>
<feature type="transmembrane region" description="Helical" evidence="1">
    <location>
        <begin position="61"/>
        <end position="83"/>
    </location>
</feature>
<dbReference type="Pfam" id="PF04020">
    <property type="entry name" value="Phage_holin_4_2"/>
    <property type="match status" value="1"/>
</dbReference>
<keyword evidence="1" id="KW-0472">Membrane</keyword>
<dbReference type="AlphaFoldDB" id="A0A8J7DF41"/>
<feature type="transmembrane region" description="Helical" evidence="1">
    <location>
        <begin position="36"/>
        <end position="55"/>
    </location>
</feature>
<evidence type="ECO:0000313" key="3">
    <source>
        <dbReference type="Proteomes" id="UP000636505"/>
    </source>
</evidence>
<protein>
    <submittedName>
        <fullName evidence="2">Phage holin family protein</fullName>
    </submittedName>
</protein>
<keyword evidence="1" id="KW-1133">Transmembrane helix</keyword>
<keyword evidence="1" id="KW-0812">Transmembrane</keyword>